<dbReference type="Proteomes" id="UP000245535">
    <property type="component" value="Unassembled WGS sequence"/>
</dbReference>
<dbReference type="InterPro" id="IPR016032">
    <property type="entry name" value="Sig_transdc_resp-reg_C-effctor"/>
</dbReference>
<dbReference type="PROSITE" id="PS50005">
    <property type="entry name" value="TPR"/>
    <property type="match status" value="1"/>
</dbReference>
<protein>
    <submittedName>
        <fullName evidence="8">Tetratricopeptide repeat protein</fullName>
    </submittedName>
</protein>
<evidence type="ECO:0000256" key="7">
    <source>
        <dbReference type="SAM" id="Phobius"/>
    </source>
</evidence>
<keyword evidence="3" id="KW-0677">Repeat</keyword>
<dbReference type="SUPFAM" id="SSF46894">
    <property type="entry name" value="C-terminal effector domain of the bipartite response regulators"/>
    <property type="match status" value="1"/>
</dbReference>
<dbReference type="Pfam" id="PF13374">
    <property type="entry name" value="TPR_10"/>
    <property type="match status" value="1"/>
</dbReference>
<dbReference type="InterPro" id="IPR011990">
    <property type="entry name" value="TPR-like_helical_dom_sf"/>
</dbReference>
<evidence type="ECO:0000256" key="5">
    <source>
        <dbReference type="ARBA" id="ARBA00038253"/>
    </source>
</evidence>
<dbReference type="SUPFAM" id="SSF48452">
    <property type="entry name" value="TPR-like"/>
    <property type="match status" value="2"/>
</dbReference>
<accession>A0A315ZEW9</accession>
<reference evidence="8 9" key="1">
    <citation type="submission" date="2018-03" db="EMBL/GenBank/DDBJ databases">
        <title>Genomic Encyclopedia of Archaeal and Bacterial Type Strains, Phase II (KMG-II): from individual species to whole genera.</title>
        <authorList>
            <person name="Goeker M."/>
        </authorList>
    </citation>
    <scope>NUCLEOTIDE SEQUENCE [LARGE SCALE GENOMIC DNA]</scope>
    <source>
        <strain evidence="8 9">DSM 28229</strain>
    </source>
</reference>
<dbReference type="InterPro" id="IPR019734">
    <property type="entry name" value="TPR_rpt"/>
</dbReference>
<dbReference type="GO" id="GO:0005737">
    <property type="term" value="C:cytoplasm"/>
    <property type="evidence" value="ECO:0007669"/>
    <property type="project" value="UniProtKB-SubCell"/>
</dbReference>
<keyword evidence="9" id="KW-1185">Reference proteome</keyword>
<organism evidence="8 9">
    <name type="scientific">Sediminitomix flava</name>
    <dbReference type="NCBI Taxonomy" id="379075"/>
    <lineage>
        <taxon>Bacteria</taxon>
        <taxon>Pseudomonadati</taxon>
        <taxon>Bacteroidota</taxon>
        <taxon>Cytophagia</taxon>
        <taxon>Cytophagales</taxon>
        <taxon>Flammeovirgaceae</taxon>
        <taxon>Sediminitomix</taxon>
    </lineage>
</organism>
<evidence type="ECO:0000256" key="6">
    <source>
        <dbReference type="PROSITE-ProRule" id="PRU00339"/>
    </source>
</evidence>
<evidence type="ECO:0000256" key="1">
    <source>
        <dbReference type="ARBA" id="ARBA00004496"/>
    </source>
</evidence>
<keyword evidence="2" id="KW-0963">Cytoplasm</keyword>
<proteinExistence type="inferred from homology"/>
<dbReference type="EMBL" id="QGDO01000001">
    <property type="protein sequence ID" value="PWJ43713.1"/>
    <property type="molecule type" value="Genomic_DNA"/>
</dbReference>
<keyword evidence="7" id="KW-0472">Membrane</keyword>
<comment type="similarity">
    <text evidence="5">Belongs to the Rap family.</text>
</comment>
<keyword evidence="7" id="KW-1133">Transmembrane helix</keyword>
<dbReference type="PANTHER" id="PTHR46630:SF1">
    <property type="entry name" value="TETRATRICOPEPTIDE REPEAT PROTEIN 29"/>
    <property type="match status" value="1"/>
</dbReference>
<dbReference type="PANTHER" id="PTHR46630">
    <property type="entry name" value="TETRATRICOPEPTIDE REPEAT PROTEIN 29"/>
    <property type="match status" value="1"/>
</dbReference>
<dbReference type="InterPro" id="IPR051476">
    <property type="entry name" value="Bac_ResReg_Asp_Phosphatase"/>
</dbReference>
<dbReference type="Pfam" id="PF13424">
    <property type="entry name" value="TPR_12"/>
    <property type="match status" value="1"/>
</dbReference>
<evidence type="ECO:0000256" key="4">
    <source>
        <dbReference type="ARBA" id="ARBA00022803"/>
    </source>
</evidence>
<feature type="repeat" description="TPR" evidence="6">
    <location>
        <begin position="222"/>
        <end position="255"/>
    </location>
</feature>
<dbReference type="OrthoDB" id="1523128at2"/>
<evidence type="ECO:0000313" key="8">
    <source>
        <dbReference type="EMBL" id="PWJ43713.1"/>
    </source>
</evidence>
<comment type="caution">
    <text evidence="8">The sequence shown here is derived from an EMBL/GenBank/DDBJ whole genome shotgun (WGS) entry which is preliminary data.</text>
</comment>
<comment type="subcellular location">
    <subcellularLocation>
        <location evidence="1">Cytoplasm</location>
    </subcellularLocation>
</comment>
<dbReference type="Gene3D" id="1.25.40.10">
    <property type="entry name" value="Tetratricopeptide repeat domain"/>
    <property type="match status" value="2"/>
</dbReference>
<evidence type="ECO:0000313" key="9">
    <source>
        <dbReference type="Proteomes" id="UP000245535"/>
    </source>
</evidence>
<dbReference type="AlphaFoldDB" id="A0A315ZEW9"/>
<dbReference type="GO" id="GO:0003677">
    <property type="term" value="F:DNA binding"/>
    <property type="evidence" value="ECO:0007669"/>
    <property type="project" value="InterPro"/>
</dbReference>
<keyword evidence="4 6" id="KW-0802">TPR repeat</keyword>
<evidence type="ECO:0000256" key="2">
    <source>
        <dbReference type="ARBA" id="ARBA00022490"/>
    </source>
</evidence>
<feature type="transmembrane region" description="Helical" evidence="7">
    <location>
        <begin position="369"/>
        <end position="392"/>
    </location>
</feature>
<gene>
    <name evidence="8" type="ORF">BC781_10159</name>
</gene>
<evidence type="ECO:0000256" key="3">
    <source>
        <dbReference type="ARBA" id="ARBA00022737"/>
    </source>
</evidence>
<dbReference type="RefSeq" id="WP_109615254.1">
    <property type="nucleotide sequence ID" value="NZ_QGDO01000001.1"/>
</dbReference>
<name>A0A315ZEW9_SEDFL</name>
<keyword evidence="7" id="KW-0812">Transmembrane</keyword>
<sequence>MAATHKIFLPFLLKQQNHTTILRSIQTLLLYIIVSSPLWANSLDSLKHELSKTVEIEDRAKLLYELSQVYFKSDLDMSLNYLEEGILLLSQEPNSELLGEFYKNRGNVYLTKGFLINAKESYLQAEKIFTELGASKLRIRTQINLALLGQREKQFEKSEKEFLRLIKELEKMDDTFSEKYLPHIYLNLGALYDNTDNPQKAIQSLYTALNYCKGGVQDNLRGKVLHNMAIQYLKLGRLDDALNSIEEAYDIKQKTNDRGGVVNSLNILGNIHRLKGDFDIALPIYEVALEKAEELNSPTHMKDTYNNLYVYYEEVKEFENAIFYLKKYKEYSDLLLSETYEIQLERFEEQHELELARQELIDEKQNQQYVIIGLSVLMSLILIVCYLIFRYYRLNLKHQKAKTIQYQTEVELTQSEQEKIKVINEKLQADISFRDRELTTNIMHLMQKYELINSVSENIVALYDQVDAKTKKALRSIVFNLQNDKQGDVWKELEVRFEQVNQDFYDQLNTHYPKLTPNEKKLCAYLYLNLSTKDISSITHQSTKSIEVARFRLRKKLGLTNTDTDYQTFFKNLLSQE</sequence>
<dbReference type="SMART" id="SM00028">
    <property type="entry name" value="TPR"/>
    <property type="match status" value="4"/>
</dbReference>
<dbReference type="GO" id="GO:0006355">
    <property type="term" value="P:regulation of DNA-templated transcription"/>
    <property type="evidence" value="ECO:0007669"/>
    <property type="project" value="InterPro"/>
</dbReference>